<dbReference type="Gene3D" id="1.10.10.10">
    <property type="entry name" value="Winged helix-like DNA-binding domain superfamily/Winged helix DNA-binding domain"/>
    <property type="match status" value="2"/>
</dbReference>
<evidence type="ECO:0000313" key="3">
    <source>
        <dbReference type="Proteomes" id="UP001273136"/>
    </source>
</evidence>
<keyword evidence="1" id="KW-0812">Transmembrane</keyword>
<organism evidence="2 3">
    <name type="scientific">Methanorbis furvi</name>
    <dbReference type="NCBI Taxonomy" id="3028299"/>
    <lineage>
        <taxon>Archaea</taxon>
        <taxon>Methanobacteriati</taxon>
        <taxon>Methanobacteriota</taxon>
        <taxon>Stenosarchaea group</taxon>
        <taxon>Methanomicrobia</taxon>
        <taxon>Methanomicrobiales</taxon>
        <taxon>Methanocorpusculaceae</taxon>
        <taxon>Methanorbis</taxon>
    </lineage>
</organism>
<dbReference type="PANTHER" id="PTHR36216">
    <property type="entry name" value="TRANSCRIPTIONAL REGULATOR, TRMB"/>
    <property type="match status" value="1"/>
</dbReference>
<dbReference type="Proteomes" id="UP001273136">
    <property type="component" value="Unassembled WGS sequence"/>
</dbReference>
<evidence type="ECO:0000256" key="1">
    <source>
        <dbReference type="SAM" id="Phobius"/>
    </source>
</evidence>
<dbReference type="PANTHER" id="PTHR36216:SF1">
    <property type="entry name" value="HTH ARSR-TYPE DOMAIN-CONTAINING PROTEIN"/>
    <property type="match status" value="1"/>
</dbReference>
<evidence type="ECO:0008006" key="4">
    <source>
        <dbReference type="Google" id="ProtNLM"/>
    </source>
</evidence>
<gene>
    <name evidence="2" type="ORF">McpAg1_02910</name>
</gene>
<dbReference type="InterPro" id="IPR036390">
    <property type="entry name" value="WH_DNA-bd_sf"/>
</dbReference>
<name>A0AAE4M9M3_9EURY</name>
<proteinExistence type="predicted"/>
<dbReference type="SUPFAM" id="SSF46785">
    <property type="entry name" value="Winged helix' DNA-binding domain"/>
    <property type="match status" value="2"/>
</dbReference>
<keyword evidence="1" id="KW-1133">Transmembrane helix</keyword>
<dbReference type="EMBL" id="JAWDKA010000001">
    <property type="protein sequence ID" value="MDV0441112.1"/>
    <property type="molecule type" value="Genomic_DNA"/>
</dbReference>
<dbReference type="Pfam" id="PF13412">
    <property type="entry name" value="HTH_24"/>
    <property type="match status" value="1"/>
</dbReference>
<dbReference type="InterPro" id="IPR011991">
    <property type="entry name" value="ArsR-like_HTH"/>
</dbReference>
<sequence length="278" mass="30776">MSSRKSFLRIVCLALLFVCISVSSVTAAQEGVVYFPLSGITVSPGDPDLISDGMDDENPIIEVTGFDFSKPAFVALFLDLFNIHDIPVWAAEGIALALAVFTGGFAAFLFTRRKLSEDPASRPMQILAFITEHHGCRQSDIITGTGFSRGSVSYNLIRLIRKKKIRKIDGEEAVTYVPAGTKYDEKDLGLVLLTHEKPLKIFTVIAKNPGISQKQIGERTGLPTSTLRWHLSRLEKYQVICMEKDRNLTQYTASQKYADQYGFSGEHEKSDSAKTQSS</sequence>
<keyword evidence="3" id="KW-1185">Reference proteome</keyword>
<keyword evidence="1" id="KW-0472">Membrane</keyword>
<reference evidence="2" key="1">
    <citation type="submission" date="2023-06" db="EMBL/GenBank/DDBJ databases">
        <title>Genome sequence of Methancorpusculaceae sp. Ag1.</title>
        <authorList>
            <person name="Protasov E."/>
            <person name="Platt K."/>
            <person name="Poehlein A."/>
            <person name="Daniel R."/>
            <person name="Brune A."/>
        </authorList>
    </citation>
    <scope>NUCLEOTIDE SEQUENCE</scope>
    <source>
        <strain evidence="2">Ag1</strain>
    </source>
</reference>
<dbReference type="InterPro" id="IPR036388">
    <property type="entry name" value="WH-like_DNA-bd_sf"/>
</dbReference>
<accession>A0AAE4M9M3</accession>
<feature type="transmembrane region" description="Helical" evidence="1">
    <location>
        <begin position="86"/>
        <end position="110"/>
    </location>
</feature>
<comment type="caution">
    <text evidence="2">The sequence shown here is derived from an EMBL/GenBank/DDBJ whole genome shotgun (WGS) entry which is preliminary data.</text>
</comment>
<evidence type="ECO:0000313" key="2">
    <source>
        <dbReference type="EMBL" id="MDV0441112.1"/>
    </source>
</evidence>
<dbReference type="CDD" id="cd00090">
    <property type="entry name" value="HTH_ARSR"/>
    <property type="match status" value="1"/>
</dbReference>
<protein>
    <recommendedName>
        <fullName evidence="4">Winged helix-turn-helix transcriptional regulator</fullName>
    </recommendedName>
</protein>
<dbReference type="AlphaFoldDB" id="A0AAE4M9M3"/>